<dbReference type="Proteomes" id="UP000237246">
    <property type="component" value="Unassembled WGS sequence"/>
</dbReference>
<gene>
    <name evidence="2" type="ORF">CIB84_004019</name>
</gene>
<proteinExistence type="predicted"/>
<keyword evidence="3" id="KW-1185">Reference proteome</keyword>
<evidence type="ECO:0000313" key="2">
    <source>
        <dbReference type="EMBL" id="POI32227.1"/>
    </source>
</evidence>
<sequence length="223" mass="23797">AQSNGSLKTRGTTAALPCSRSGRGLAHRFPSHSAVLRPSQRCRRANRGIPASGPHRCRRAAARQLPLRRHLLSPTPSGAAAEDSSETPSVRPRAAVAERLPGSPLRSGPRHSRSCGGPIPTAAPELRRPPGIYSDVLETLQYAASPATNAQSYFKQAPLQREAGEGVRCPRGAEPGSSGRGQGHTARSSPPLRCRGRPAQDAFPAPRALPGRRSRVRTCRRRV</sequence>
<feature type="region of interest" description="Disordered" evidence="1">
    <location>
        <begin position="161"/>
        <end position="223"/>
    </location>
</feature>
<feature type="compositionally biased region" description="Polar residues" evidence="1">
    <location>
        <begin position="1"/>
        <end position="12"/>
    </location>
</feature>
<dbReference type="AlphaFoldDB" id="A0A2P4T7A9"/>
<reference evidence="2 3" key="1">
    <citation type="submission" date="2018-01" db="EMBL/GenBank/DDBJ databases">
        <title>Comparison of the Chinese Bamboo Partridge and Red Junglefowl genome sequences highlights the importance of demography in genome evolution.</title>
        <authorList>
            <person name="Tiley G.P."/>
            <person name="Kimball R.T."/>
            <person name="Braun E.L."/>
            <person name="Burleigh J.G."/>
        </authorList>
    </citation>
    <scope>NUCLEOTIDE SEQUENCE [LARGE SCALE GENOMIC DNA]</scope>
    <source>
        <strain evidence="2">RTK389</strain>
        <tissue evidence="2">Blood</tissue>
    </source>
</reference>
<comment type="caution">
    <text evidence="2">The sequence shown here is derived from an EMBL/GenBank/DDBJ whole genome shotgun (WGS) entry which is preliminary data.</text>
</comment>
<feature type="compositionally biased region" description="Basic residues" evidence="1">
    <location>
        <begin position="210"/>
        <end position="223"/>
    </location>
</feature>
<dbReference type="EMBL" id="PPHD01006361">
    <property type="protein sequence ID" value="POI32227.1"/>
    <property type="molecule type" value="Genomic_DNA"/>
</dbReference>
<feature type="region of interest" description="Disordered" evidence="1">
    <location>
        <begin position="1"/>
        <end position="129"/>
    </location>
</feature>
<organism evidence="2 3">
    <name type="scientific">Bambusicola thoracicus</name>
    <name type="common">Chinese bamboo-partridge</name>
    <name type="synonym">Perdix thoracica</name>
    <dbReference type="NCBI Taxonomy" id="9083"/>
    <lineage>
        <taxon>Eukaryota</taxon>
        <taxon>Metazoa</taxon>
        <taxon>Chordata</taxon>
        <taxon>Craniata</taxon>
        <taxon>Vertebrata</taxon>
        <taxon>Euteleostomi</taxon>
        <taxon>Archelosauria</taxon>
        <taxon>Archosauria</taxon>
        <taxon>Dinosauria</taxon>
        <taxon>Saurischia</taxon>
        <taxon>Theropoda</taxon>
        <taxon>Coelurosauria</taxon>
        <taxon>Aves</taxon>
        <taxon>Neognathae</taxon>
        <taxon>Galloanserae</taxon>
        <taxon>Galliformes</taxon>
        <taxon>Phasianidae</taxon>
        <taxon>Perdicinae</taxon>
        <taxon>Bambusicola</taxon>
    </lineage>
</organism>
<name>A0A2P4T7A9_BAMTH</name>
<accession>A0A2P4T7A9</accession>
<evidence type="ECO:0000256" key="1">
    <source>
        <dbReference type="SAM" id="MobiDB-lite"/>
    </source>
</evidence>
<feature type="compositionally biased region" description="Basic residues" evidence="1">
    <location>
        <begin position="55"/>
        <end position="71"/>
    </location>
</feature>
<evidence type="ECO:0000313" key="3">
    <source>
        <dbReference type="Proteomes" id="UP000237246"/>
    </source>
</evidence>
<protein>
    <submittedName>
        <fullName evidence="2">Uncharacterized protein</fullName>
    </submittedName>
</protein>
<feature type="non-terminal residue" evidence="2">
    <location>
        <position position="1"/>
    </location>
</feature>